<reference evidence="1" key="1">
    <citation type="journal article" date="2015" name="Nature">
        <title>Complex archaea that bridge the gap between prokaryotes and eukaryotes.</title>
        <authorList>
            <person name="Spang A."/>
            <person name="Saw J.H."/>
            <person name="Jorgensen S.L."/>
            <person name="Zaremba-Niedzwiedzka K."/>
            <person name="Martijn J."/>
            <person name="Lind A.E."/>
            <person name="van Eijk R."/>
            <person name="Schleper C."/>
            <person name="Guy L."/>
            <person name="Ettema T.J."/>
        </authorList>
    </citation>
    <scope>NUCLEOTIDE SEQUENCE</scope>
</reference>
<sequence>MKSKKPRLIVLKDPKLRKIRANLRTILKLAYNDERIRIRDLEHLYTERETLTPSQQKRDIQLGRMNNELYHAFNDSILRCSLGAACNSYKEAVEEGSIKPIERPIDLDMGWLPQYREWFCKKDYFGLKDTHLDDDYNPA</sequence>
<proteinExistence type="predicted"/>
<protein>
    <submittedName>
        <fullName evidence="1">Uncharacterized protein</fullName>
    </submittedName>
</protein>
<dbReference type="EMBL" id="LAZR01016361">
    <property type="protein sequence ID" value="KKM04849.1"/>
    <property type="molecule type" value="Genomic_DNA"/>
</dbReference>
<name>A0A0F9H1C9_9ZZZZ</name>
<evidence type="ECO:0000313" key="1">
    <source>
        <dbReference type="EMBL" id="KKM04849.1"/>
    </source>
</evidence>
<organism evidence="1">
    <name type="scientific">marine sediment metagenome</name>
    <dbReference type="NCBI Taxonomy" id="412755"/>
    <lineage>
        <taxon>unclassified sequences</taxon>
        <taxon>metagenomes</taxon>
        <taxon>ecological metagenomes</taxon>
    </lineage>
</organism>
<gene>
    <name evidence="1" type="ORF">LCGC14_1760090</name>
</gene>
<accession>A0A0F9H1C9</accession>
<comment type="caution">
    <text evidence="1">The sequence shown here is derived from an EMBL/GenBank/DDBJ whole genome shotgun (WGS) entry which is preliminary data.</text>
</comment>
<dbReference type="AlphaFoldDB" id="A0A0F9H1C9"/>